<dbReference type="UniPathway" id="UPA00077">
    <property type="reaction ID" value="UER00157"/>
</dbReference>
<dbReference type="InterPro" id="IPR004101">
    <property type="entry name" value="Mur_ligase_C"/>
</dbReference>
<dbReference type="Gene3D" id="3.40.1190.10">
    <property type="entry name" value="Mur-like, catalytic domain"/>
    <property type="match status" value="1"/>
</dbReference>
<dbReference type="PIRSF" id="PIRSF001563">
    <property type="entry name" value="Folylpolyglu_synth"/>
    <property type="match status" value="1"/>
</dbReference>
<comment type="catalytic activity">
    <reaction evidence="19">
        <text>10-formyltetrahydrofolyl-(gamma-L-Glu)(n) + L-glutamate + ATP = 10-formyltetrahydrofolyl-(gamma-L-Glu)(n+1) + ADP + phosphate + H(+)</text>
        <dbReference type="Rhea" id="RHEA:51904"/>
        <dbReference type="Rhea" id="RHEA-COMP:13088"/>
        <dbReference type="Rhea" id="RHEA-COMP:14300"/>
        <dbReference type="ChEBI" id="CHEBI:15378"/>
        <dbReference type="ChEBI" id="CHEBI:29985"/>
        <dbReference type="ChEBI" id="CHEBI:30616"/>
        <dbReference type="ChEBI" id="CHEBI:43474"/>
        <dbReference type="ChEBI" id="CHEBI:134413"/>
        <dbReference type="ChEBI" id="CHEBI:456216"/>
        <dbReference type="EC" id="6.3.2.17"/>
    </reaction>
</comment>
<dbReference type="GO" id="GO:0046872">
    <property type="term" value="F:metal ion binding"/>
    <property type="evidence" value="ECO:0007669"/>
    <property type="project" value="UniProtKB-KW"/>
</dbReference>
<keyword evidence="11 22" id="KW-0547">Nucleotide-binding</keyword>
<evidence type="ECO:0000256" key="9">
    <source>
        <dbReference type="ARBA" id="ARBA00022598"/>
    </source>
</evidence>
<keyword evidence="10" id="KW-0479">Metal-binding</keyword>
<dbReference type="GO" id="GO:0004326">
    <property type="term" value="F:tetrahydrofolylpolyglutamate synthase activity"/>
    <property type="evidence" value="ECO:0007669"/>
    <property type="project" value="UniProtKB-EC"/>
</dbReference>
<evidence type="ECO:0000256" key="13">
    <source>
        <dbReference type="ARBA" id="ARBA00022842"/>
    </source>
</evidence>
<dbReference type="EC" id="6.3.2.17" evidence="7"/>
<dbReference type="PANTHER" id="PTHR11136:SF0">
    <property type="entry name" value="DIHYDROFOLATE SYNTHETASE-RELATED"/>
    <property type="match status" value="1"/>
</dbReference>
<dbReference type="InterPro" id="IPR036565">
    <property type="entry name" value="Mur-like_cat_sf"/>
</dbReference>
<dbReference type="GO" id="GO:0005524">
    <property type="term" value="F:ATP binding"/>
    <property type="evidence" value="ECO:0007669"/>
    <property type="project" value="UniProtKB-KW"/>
</dbReference>
<comment type="catalytic activity">
    <reaction evidence="20">
        <text>(6R)-5,10-methylenetetrahydrofolyl-(gamma-L-Glu)(n) + L-glutamate + ATP = (6R)-5,10-methylenetetrahydrofolyl-(gamma-L-Glu)(n+1) + ADP + phosphate + H(+)</text>
        <dbReference type="Rhea" id="RHEA:51912"/>
        <dbReference type="Rhea" id="RHEA-COMP:13257"/>
        <dbReference type="Rhea" id="RHEA-COMP:13258"/>
        <dbReference type="ChEBI" id="CHEBI:15378"/>
        <dbReference type="ChEBI" id="CHEBI:29985"/>
        <dbReference type="ChEBI" id="CHEBI:30616"/>
        <dbReference type="ChEBI" id="CHEBI:43474"/>
        <dbReference type="ChEBI" id="CHEBI:136572"/>
        <dbReference type="ChEBI" id="CHEBI:456216"/>
        <dbReference type="EC" id="6.3.2.17"/>
    </reaction>
</comment>
<evidence type="ECO:0000256" key="3">
    <source>
        <dbReference type="ARBA" id="ARBA00004799"/>
    </source>
</evidence>
<evidence type="ECO:0000256" key="6">
    <source>
        <dbReference type="ARBA" id="ARBA00013023"/>
    </source>
</evidence>
<evidence type="ECO:0000256" key="18">
    <source>
        <dbReference type="ARBA" id="ARBA00047493"/>
    </source>
</evidence>
<dbReference type="InterPro" id="IPR036615">
    <property type="entry name" value="Mur_ligase_C_dom_sf"/>
</dbReference>
<dbReference type="InterPro" id="IPR013221">
    <property type="entry name" value="Mur_ligase_cen"/>
</dbReference>
<evidence type="ECO:0000256" key="10">
    <source>
        <dbReference type="ARBA" id="ARBA00022723"/>
    </source>
</evidence>
<evidence type="ECO:0000256" key="11">
    <source>
        <dbReference type="ARBA" id="ARBA00022741"/>
    </source>
</evidence>
<evidence type="ECO:0000256" key="2">
    <source>
        <dbReference type="ARBA" id="ARBA00002714"/>
    </source>
</evidence>
<sequence>MAASDLILDRLAALHPRKIDLSLDRMHRILAALGNPERRLPPVVHVAGTNGKGSTVAYLRAITEAAGRRAHVYTSPHLVRFHERIRLADENGTSKLVGEAELAAALEECERANAGAPITIFEITTAAAFLIFSRHPADLLLLEVGLGGRLDATNVIDRPAATIITPISMDHAQYLGDTIELIAAEKAGIIKRGVACIVARQPRAAEQVIARAAARLAAPLSISGQDWHAGEERGRLVYQDEHGLMDLPMPRLLGRHQIENAGAAIATLGHLPFAVDEAAVATAMQTVDWPARMQPLRVGPIADAAPANADIWLDGGHNPAAGEVLAAALAELEERNPRPVYLVSGMLTSKDASGFFTPFAGLVREVVTVPIPDVEASFDPVELAADAARAGLSARVAASVEEALASLPRDEPARVLICGSLYLAGHVLRIQETVPQ</sequence>
<evidence type="ECO:0000313" key="26">
    <source>
        <dbReference type="Proteomes" id="UP000295678"/>
    </source>
</evidence>
<dbReference type="EMBL" id="SMAK01000005">
    <property type="protein sequence ID" value="TCT10681.1"/>
    <property type="molecule type" value="Genomic_DNA"/>
</dbReference>
<evidence type="ECO:0000256" key="16">
    <source>
        <dbReference type="ARBA" id="ARBA00030592"/>
    </source>
</evidence>
<dbReference type="SUPFAM" id="SSF53244">
    <property type="entry name" value="MurD-like peptide ligases, peptide-binding domain"/>
    <property type="match status" value="1"/>
</dbReference>
<accession>A0A4R3MAR8</accession>
<evidence type="ECO:0000256" key="1">
    <source>
        <dbReference type="ARBA" id="ARBA00001946"/>
    </source>
</evidence>
<dbReference type="InterPro" id="IPR001645">
    <property type="entry name" value="Folylpolyglutamate_synth"/>
</dbReference>
<dbReference type="InterPro" id="IPR018109">
    <property type="entry name" value="Folylpolyglutamate_synth_CS"/>
</dbReference>
<keyword evidence="26" id="KW-1185">Reference proteome</keyword>
<comment type="similarity">
    <text evidence="5 22">Belongs to the folylpolyglutamate synthase family.</text>
</comment>
<dbReference type="Pfam" id="PF08245">
    <property type="entry name" value="Mur_ligase_M"/>
    <property type="match status" value="1"/>
</dbReference>
<proteinExistence type="inferred from homology"/>
<evidence type="ECO:0000256" key="15">
    <source>
        <dbReference type="ARBA" id="ARBA00030048"/>
    </source>
</evidence>
<comment type="pathway">
    <text evidence="3">Cofactor biosynthesis; tetrahydrofolate biosynthesis; 7,8-dihydrofolate from 2-amino-4-hydroxy-6-hydroxymethyl-7,8-dihydropteridine diphosphate and 4-aminobenzoate: step 2/2.</text>
</comment>
<evidence type="ECO:0000256" key="21">
    <source>
        <dbReference type="ARBA" id="ARBA00049161"/>
    </source>
</evidence>
<dbReference type="Gene3D" id="3.90.190.20">
    <property type="entry name" value="Mur ligase, C-terminal domain"/>
    <property type="match status" value="1"/>
</dbReference>
<dbReference type="FunFam" id="3.40.1190.10:FF:000011">
    <property type="entry name" value="Folylpolyglutamate synthase/dihydrofolate synthase"/>
    <property type="match status" value="1"/>
</dbReference>
<evidence type="ECO:0000313" key="25">
    <source>
        <dbReference type="EMBL" id="TCT10681.1"/>
    </source>
</evidence>
<evidence type="ECO:0000256" key="4">
    <source>
        <dbReference type="ARBA" id="ARBA00005150"/>
    </source>
</evidence>
<comment type="catalytic activity">
    <reaction evidence="18">
        <text>(6S)-5,6,7,8-tetrahydrofolyl-(gamma-L-Glu)(n) + L-glutamate + ATP = (6S)-5,6,7,8-tetrahydrofolyl-(gamma-L-Glu)(n+1) + ADP + phosphate + H(+)</text>
        <dbReference type="Rhea" id="RHEA:10580"/>
        <dbReference type="Rhea" id="RHEA-COMP:14738"/>
        <dbReference type="Rhea" id="RHEA-COMP:14740"/>
        <dbReference type="ChEBI" id="CHEBI:15378"/>
        <dbReference type="ChEBI" id="CHEBI:29985"/>
        <dbReference type="ChEBI" id="CHEBI:30616"/>
        <dbReference type="ChEBI" id="CHEBI:43474"/>
        <dbReference type="ChEBI" id="CHEBI:141005"/>
        <dbReference type="ChEBI" id="CHEBI:456216"/>
        <dbReference type="EC" id="6.3.2.17"/>
    </reaction>
</comment>
<evidence type="ECO:0000256" key="14">
    <source>
        <dbReference type="ARBA" id="ARBA00022909"/>
    </source>
</evidence>
<evidence type="ECO:0000256" key="17">
    <source>
        <dbReference type="ARBA" id="ARBA00032510"/>
    </source>
</evidence>
<evidence type="ECO:0000256" key="22">
    <source>
        <dbReference type="PIRNR" id="PIRNR001563"/>
    </source>
</evidence>
<dbReference type="GO" id="GO:0046656">
    <property type="term" value="P:folic acid biosynthetic process"/>
    <property type="evidence" value="ECO:0007669"/>
    <property type="project" value="UniProtKB-KW"/>
</dbReference>
<dbReference type="PANTHER" id="PTHR11136">
    <property type="entry name" value="FOLYLPOLYGLUTAMATE SYNTHASE-RELATED"/>
    <property type="match status" value="1"/>
</dbReference>
<dbReference type="Pfam" id="PF02875">
    <property type="entry name" value="Mur_ligase_C"/>
    <property type="match status" value="1"/>
</dbReference>
<evidence type="ECO:0000259" key="23">
    <source>
        <dbReference type="Pfam" id="PF02875"/>
    </source>
</evidence>
<keyword evidence="12 22" id="KW-0067">ATP-binding</keyword>
<evidence type="ECO:0000256" key="5">
    <source>
        <dbReference type="ARBA" id="ARBA00008276"/>
    </source>
</evidence>
<evidence type="ECO:0000256" key="7">
    <source>
        <dbReference type="ARBA" id="ARBA00013025"/>
    </source>
</evidence>
<keyword evidence="13" id="KW-0460">Magnesium</keyword>
<organism evidence="25 26">
    <name type="scientific">Tepidamorphus gemmatus</name>
    <dbReference type="NCBI Taxonomy" id="747076"/>
    <lineage>
        <taxon>Bacteria</taxon>
        <taxon>Pseudomonadati</taxon>
        <taxon>Pseudomonadota</taxon>
        <taxon>Alphaproteobacteria</taxon>
        <taxon>Hyphomicrobiales</taxon>
        <taxon>Tepidamorphaceae</taxon>
        <taxon>Tepidamorphus</taxon>
    </lineage>
</organism>
<comment type="catalytic activity">
    <reaction evidence="21">
        <text>7,8-dihydropteroate + L-glutamate + ATP = 7,8-dihydrofolate + ADP + phosphate + H(+)</text>
        <dbReference type="Rhea" id="RHEA:23584"/>
        <dbReference type="ChEBI" id="CHEBI:15378"/>
        <dbReference type="ChEBI" id="CHEBI:17839"/>
        <dbReference type="ChEBI" id="CHEBI:29985"/>
        <dbReference type="ChEBI" id="CHEBI:30616"/>
        <dbReference type="ChEBI" id="CHEBI:43474"/>
        <dbReference type="ChEBI" id="CHEBI:57451"/>
        <dbReference type="ChEBI" id="CHEBI:456216"/>
        <dbReference type="EC" id="6.3.2.12"/>
    </reaction>
</comment>
<dbReference type="PROSITE" id="PS01012">
    <property type="entry name" value="FOLYLPOLYGLU_SYNT_2"/>
    <property type="match status" value="1"/>
</dbReference>
<keyword evidence="9 22" id="KW-0436">Ligase</keyword>
<comment type="caution">
    <text evidence="25">The sequence shown here is derived from an EMBL/GenBank/DDBJ whole genome shotgun (WGS) entry which is preliminary data.</text>
</comment>
<reference evidence="25 26" key="1">
    <citation type="submission" date="2019-03" db="EMBL/GenBank/DDBJ databases">
        <title>Genomic Encyclopedia of Type Strains, Phase IV (KMG-IV): sequencing the most valuable type-strain genomes for metagenomic binning, comparative biology and taxonomic classification.</title>
        <authorList>
            <person name="Goeker M."/>
        </authorList>
    </citation>
    <scope>NUCLEOTIDE SEQUENCE [LARGE SCALE GENOMIC DNA]</scope>
    <source>
        <strain evidence="25 26">DSM 19345</strain>
    </source>
</reference>
<dbReference type="GO" id="GO:0008841">
    <property type="term" value="F:dihydrofolate synthase activity"/>
    <property type="evidence" value="ECO:0007669"/>
    <property type="project" value="UniProtKB-EC"/>
</dbReference>
<protein>
    <recommendedName>
        <fullName evidence="8">Dihydrofolate synthase/folylpolyglutamate synthase</fullName>
        <ecNumber evidence="6">6.3.2.12</ecNumber>
        <ecNumber evidence="7">6.3.2.17</ecNumber>
    </recommendedName>
    <alternativeName>
        <fullName evidence="17">Folylpoly-gamma-glutamate synthetase-dihydrofolate synthetase</fullName>
    </alternativeName>
    <alternativeName>
        <fullName evidence="15">Folylpolyglutamate synthetase</fullName>
    </alternativeName>
    <alternativeName>
        <fullName evidence="16">Tetrahydrofolylpolyglutamate synthase</fullName>
    </alternativeName>
</protein>
<comment type="function">
    <text evidence="2">Functions in two distinct reactions of the de novo folate biosynthetic pathway. Catalyzes the addition of a glutamate residue to dihydropteroate (7,8-dihydropteroate or H2Pte) to form dihydrofolate (7,8-dihydrofolate monoglutamate or H2Pte-Glu). Also catalyzes successive additions of L-glutamate to tetrahydrofolate or 10-formyltetrahydrofolate or 5,10-methylenetetrahydrofolate, leading to folylpolyglutamate derivatives.</text>
</comment>
<evidence type="ECO:0000256" key="19">
    <source>
        <dbReference type="ARBA" id="ARBA00047808"/>
    </source>
</evidence>
<feature type="domain" description="Mur ligase C-terminal" evidence="23">
    <location>
        <begin position="308"/>
        <end position="420"/>
    </location>
</feature>
<feature type="domain" description="Mur ligase central" evidence="24">
    <location>
        <begin position="46"/>
        <end position="267"/>
    </location>
</feature>
<comment type="cofactor">
    <cofactor evidence="1">
        <name>Mg(2+)</name>
        <dbReference type="ChEBI" id="CHEBI:18420"/>
    </cofactor>
</comment>
<dbReference type="NCBIfam" id="TIGR01499">
    <property type="entry name" value="folC"/>
    <property type="match status" value="1"/>
</dbReference>
<dbReference type="RefSeq" id="WP_132806522.1">
    <property type="nucleotide sequence ID" value="NZ_SMAK01000005.1"/>
</dbReference>
<dbReference type="EC" id="6.3.2.12" evidence="6"/>
<dbReference type="Proteomes" id="UP000295678">
    <property type="component" value="Unassembled WGS sequence"/>
</dbReference>
<gene>
    <name evidence="25" type="ORF">EDC22_105180</name>
</gene>
<dbReference type="AlphaFoldDB" id="A0A4R3MAR8"/>
<evidence type="ECO:0000256" key="12">
    <source>
        <dbReference type="ARBA" id="ARBA00022840"/>
    </source>
</evidence>
<keyword evidence="14" id="KW-0289">Folate biosynthesis</keyword>
<dbReference type="GO" id="GO:0046654">
    <property type="term" value="P:tetrahydrofolate biosynthetic process"/>
    <property type="evidence" value="ECO:0007669"/>
    <property type="project" value="UniProtKB-UniPathway"/>
</dbReference>
<dbReference type="OrthoDB" id="9809356at2"/>
<evidence type="ECO:0000259" key="24">
    <source>
        <dbReference type="Pfam" id="PF08245"/>
    </source>
</evidence>
<name>A0A4R3MAR8_9HYPH</name>
<evidence type="ECO:0000256" key="8">
    <source>
        <dbReference type="ARBA" id="ARBA00019357"/>
    </source>
</evidence>
<dbReference type="GO" id="GO:0005737">
    <property type="term" value="C:cytoplasm"/>
    <property type="evidence" value="ECO:0007669"/>
    <property type="project" value="TreeGrafter"/>
</dbReference>
<comment type="pathway">
    <text evidence="4">Cofactor biosynthesis; tetrahydrofolylpolyglutamate biosynthesis.</text>
</comment>
<dbReference type="SUPFAM" id="SSF53623">
    <property type="entry name" value="MurD-like peptide ligases, catalytic domain"/>
    <property type="match status" value="1"/>
</dbReference>
<evidence type="ECO:0000256" key="20">
    <source>
        <dbReference type="ARBA" id="ARBA00049035"/>
    </source>
</evidence>